<feature type="domain" description="GPI inositol-deacylase winged helix" evidence="7">
    <location>
        <begin position="623"/>
        <end position="704"/>
    </location>
</feature>
<evidence type="ECO:0000256" key="2">
    <source>
        <dbReference type="ARBA" id="ARBA00023043"/>
    </source>
</evidence>
<reference evidence="9" key="1">
    <citation type="submission" date="2021-03" db="EMBL/GenBank/DDBJ databases">
        <title>Comparative genomics and phylogenomic investigation of the class Geoglossomycetes provide insights into ecological specialization and systematics.</title>
        <authorList>
            <person name="Melie T."/>
            <person name="Pirro S."/>
            <person name="Miller A.N."/>
            <person name="Quandt A."/>
        </authorList>
    </citation>
    <scope>NUCLEOTIDE SEQUENCE</scope>
    <source>
        <strain evidence="9">GBOQ0MN5Z8</strain>
    </source>
</reference>
<feature type="transmembrane region" description="Helical" evidence="5">
    <location>
        <begin position="141"/>
        <end position="163"/>
    </location>
</feature>
<feature type="domain" description="NWD NACHT-NTPase N-terminal" evidence="6">
    <location>
        <begin position="58"/>
        <end position="263"/>
    </location>
</feature>
<comment type="caution">
    <text evidence="9">The sequence shown here is derived from an EMBL/GenBank/DDBJ whole genome shotgun (WGS) entry which is preliminary data.</text>
</comment>
<feature type="repeat" description="ANK" evidence="3">
    <location>
        <begin position="992"/>
        <end position="1024"/>
    </location>
</feature>
<keyword evidence="2 3" id="KW-0040">ANK repeat</keyword>
<dbReference type="InterPro" id="IPR027417">
    <property type="entry name" value="P-loop_NTPase"/>
</dbReference>
<dbReference type="Pfam" id="PF17100">
    <property type="entry name" value="NACHT_N"/>
    <property type="match status" value="1"/>
</dbReference>
<feature type="repeat" description="ANK" evidence="3">
    <location>
        <begin position="1224"/>
        <end position="1246"/>
    </location>
</feature>
<dbReference type="SUPFAM" id="SSF52540">
    <property type="entry name" value="P-loop containing nucleoside triphosphate hydrolases"/>
    <property type="match status" value="1"/>
</dbReference>
<keyword evidence="5" id="KW-1133">Transmembrane helix</keyword>
<proteinExistence type="predicted"/>
<dbReference type="Gene3D" id="1.25.40.20">
    <property type="entry name" value="Ankyrin repeat-containing domain"/>
    <property type="match status" value="5"/>
</dbReference>
<dbReference type="Pfam" id="PF22939">
    <property type="entry name" value="WHD_GPIID"/>
    <property type="match status" value="1"/>
</dbReference>
<feature type="repeat" description="ANK" evidence="3">
    <location>
        <begin position="926"/>
        <end position="958"/>
    </location>
</feature>
<evidence type="ECO:0000313" key="9">
    <source>
        <dbReference type="EMBL" id="KAH0541580.1"/>
    </source>
</evidence>
<keyword evidence="10" id="KW-1185">Reference proteome</keyword>
<dbReference type="PROSITE" id="PS50088">
    <property type="entry name" value="ANK_REPEAT"/>
    <property type="match status" value="13"/>
</dbReference>
<dbReference type="InterPro" id="IPR054471">
    <property type="entry name" value="GPIID_WHD"/>
</dbReference>
<gene>
    <name evidence="9" type="ORF">FGG08_003928</name>
</gene>
<feature type="repeat" description="ANK" evidence="3">
    <location>
        <begin position="860"/>
        <end position="892"/>
    </location>
</feature>
<dbReference type="PANTHER" id="PTHR24166:SF48">
    <property type="entry name" value="PROTEIN VAPYRIN"/>
    <property type="match status" value="1"/>
</dbReference>
<name>A0A9P8L030_9PEZI</name>
<dbReference type="SUPFAM" id="SSF48403">
    <property type="entry name" value="Ankyrin repeat"/>
    <property type="match status" value="2"/>
</dbReference>
<evidence type="ECO:0000256" key="3">
    <source>
        <dbReference type="PROSITE-ProRule" id="PRU00023"/>
    </source>
</evidence>
<feature type="repeat" description="ANK" evidence="3">
    <location>
        <begin position="1191"/>
        <end position="1223"/>
    </location>
</feature>
<evidence type="ECO:0008006" key="11">
    <source>
        <dbReference type="Google" id="ProtNLM"/>
    </source>
</evidence>
<evidence type="ECO:0000259" key="7">
    <source>
        <dbReference type="Pfam" id="PF22939"/>
    </source>
</evidence>
<dbReference type="InterPro" id="IPR056884">
    <property type="entry name" value="NPHP3-like_N"/>
</dbReference>
<dbReference type="SMART" id="SM00248">
    <property type="entry name" value="ANK"/>
    <property type="match status" value="12"/>
</dbReference>
<accession>A0A9P8L030</accession>
<feature type="repeat" description="ANK" evidence="3">
    <location>
        <begin position="827"/>
        <end position="859"/>
    </location>
</feature>
<sequence length="1246" mass="137926">METLRLVKEKLKRLKAGPEVANTSKELSSSPSNLANHAEPGFGSLSEVPQGNVKRCNSFWDRAYEELCKEKKELVEEYKKTLMSEPGVGSINDLDSPLEREEHMSRLVNRKLSEMEGRQWKVDLGNKSVRVRNRLDRIAKFVAVAFVPAAASVGPVHIGLPWAGLFMNDNMQRTTAIDGLEKISRLIPRYTEIERIYFQGGEFTLQGDLEGAIIELYIHILEFEARAACQSSRNIASQTARNAVKADNWEGILGKIGELEAVCEKLTLTIDAEENRAHMRLVENVLDNQNLRLNEQLKKQDDWYRSADESSCHKSLRTTLYEENKDRNPDRVPGTCEWFLRHRKYQEWLNQPTSTFLLVTADPGCGKSVLSKFLINDYQNIMSTHICYFFFKDDSEENKSATHALCALLHQLFSQNNALLKYATPEFKRNGDKLPQLFDTLWSILMEIAASPSAGSIICVLDALDECAESTRIPLIKKLASFYSSSKAAVALKFIVTSRPNTAIRDAFVRENLDLTSVQLMGENETEMGAISAEIGLVVKDRVGKFGRLRRESGIEDGAHITLQKRLDKIENRTYLWVALIFPELEKSVRVSEKKLLKVTETIPTTVFDAYEKILAAGSDIDRAKKLLLLHIVVAAARPLTLAEMNMALSIKDGDKSVDEVDLDPKESFSVIVRELCGLFVSIRDSKIYLIHQTAKEFLVSGGATVQTAGRADSCWKWQHSLEPRESNLLVAKICIWYLLFSVFESHPLPVGVKPYEIKELVNKYSNEHVFLDYAANHWARHFREAEIREDRAMLKSTLDICDARSGRFSTWFQVYWSAARYGRYPQNFTDMMLGSYFGLEEVVRLLLGKGVDMDSKDIYGRTPLSYAAGGGRKAVVKLLLEKGGDVDSRDVYGRTPLSYTAERGHEAVVKLLLEKRADVNLKDGYCQTPLLFAAKRGNVMVVELLLEKGGDVDSKDIYGRTPLSYAAGGGHEAVMKLLLEKGGDMNSKDDIGRTPLLFAAEKGDVMAVELLLEKGGDMNSKDGSGRTPLLFAAKRGNVMAVELLLEKGGSVDSKDTYGRTPLSYAAGGGHGAVVKLLLEKGGDVGSKDDGGRTPLLFAARGGNVMAVELLLEKGGDVDSKDIHGQTPLSYAAAGRGHEAVMKLLLEKGGDMNSKDDGGRTPLFFAAKRGNVMAVELLLEKGGGVDSKDTYGRTPLSYAAGGGREAVMKLLLEKGGDISSKDDSGRTPLSFAMEGGHEAAIALLMS</sequence>
<feature type="repeat" description="ANK" evidence="3">
    <location>
        <begin position="1158"/>
        <end position="1190"/>
    </location>
</feature>
<dbReference type="InterPro" id="IPR036770">
    <property type="entry name" value="Ankyrin_rpt-contain_sf"/>
</dbReference>
<dbReference type="Pfam" id="PF00023">
    <property type="entry name" value="Ank"/>
    <property type="match status" value="1"/>
</dbReference>
<keyword evidence="5" id="KW-0472">Membrane</keyword>
<feature type="repeat" description="ANK" evidence="3">
    <location>
        <begin position="1124"/>
        <end position="1157"/>
    </location>
</feature>
<protein>
    <recommendedName>
        <fullName evidence="11">NWD NACHT-NTPase N-terminal domain-containing protein</fullName>
    </recommendedName>
</protein>
<dbReference type="AlphaFoldDB" id="A0A9P8L030"/>
<evidence type="ECO:0000313" key="10">
    <source>
        <dbReference type="Proteomes" id="UP000698800"/>
    </source>
</evidence>
<evidence type="ECO:0000256" key="5">
    <source>
        <dbReference type="SAM" id="Phobius"/>
    </source>
</evidence>
<organism evidence="9 10">
    <name type="scientific">Glutinoglossum americanum</name>
    <dbReference type="NCBI Taxonomy" id="1670608"/>
    <lineage>
        <taxon>Eukaryota</taxon>
        <taxon>Fungi</taxon>
        <taxon>Dikarya</taxon>
        <taxon>Ascomycota</taxon>
        <taxon>Pezizomycotina</taxon>
        <taxon>Geoglossomycetes</taxon>
        <taxon>Geoglossales</taxon>
        <taxon>Geoglossaceae</taxon>
        <taxon>Glutinoglossum</taxon>
    </lineage>
</organism>
<dbReference type="InterPro" id="IPR002110">
    <property type="entry name" value="Ankyrin_rpt"/>
</dbReference>
<feature type="repeat" description="ANK" evidence="3">
    <location>
        <begin position="1058"/>
        <end position="1090"/>
    </location>
</feature>
<feature type="repeat" description="ANK" evidence="3">
    <location>
        <begin position="959"/>
        <end position="991"/>
    </location>
</feature>
<dbReference type="Pfam" id="PF24883">
    <property type="entry name" value="NPHP3_N"/>
    <property type="match status" value="1"/>
</dbReference>
<evidence type="ECO:0000256" key="4">
    <source>
        <dbReference type="SAM" id="MobiDB-lite"/>
    </source>
</evidence>
<dbReference type="Proteomes" id="UP000698800">
    <property type="component" value="Unassembled WGS sequence"/>
</dbReference>
<feature type="compositionally biased region" description="Polar residues" evidence="4">
    <location>
        <begin position="21"/>
        <end position="35"/>
    </location>
</feature>
<feature type="region of interest" description="Disordered" evidence="4">
    <location>
        <begin position="15"/>
        <end position="46"/>
    </location>
</feature>
<keyword evidence="5" id="KW-0812">Transmembrane</keyword>
<keyword evidence="1" id="KW-0677">Repeat</keyword>
<dbReference type="PRINTS" id="PR01415">
    <property type="entry name" value="ANKYRIN"/>
</dbReference>
<feature type="domain" description="Nephrocystin 3-like N-terminal" evidence="8">
    <location>
        <begin position="334"/>
        <end position="499"/>
    </location>
</feature>
<evidence type="ECO:0000259" key="6">
    <source>
        <dbReference type="Pfam" id="PF17100"/>
    </source>
</evidence>
<dbReference type="InterPro" id="IPR050889">
    <property type="entry name" value="Dendritic_Spine_Reg/Scaffold"/>
</dbReference>
<feature type="repeat" description="ANK" evidence="3">
    <location>
        <begin position="1025"/>
        <end position="1057"/>
    </location>
</feature>
<evidence type="ECO:0000259" key="8">
    <source>
        <dbReference type="Pfam" id="PF24883"/>
    </source>
</evidence>
<dbReference type="Gene3D" id="3.40.50.300">
    <property type="entry name" value="P-loop containing nucleotide triphosphate hydrolases"/>
    <property type="match status" value="1"/>
</dbReference>
<dbReference type="Pfam" id="PF12796">
    <property type="entry name" value="Ank_2"/>
    <property type="match status" value="4"/>
</dbReference>
<dbReference type="InterPro" id="IPR031359">
    <property type="entry name" value="NACHT_N"/>
</dbReference>
<dbReference type="EMBL" id="JAGHQL010000074">
    <property type="protein sequence ID" value="KAH0541580.1"/>
    <property type="molecule type" value="Genomic_DNA"/>
</dbReference>
<dbReference type="PANTHER" id="PTHR24166">
    <property type="entry name" value="ROLLING PEBBLES, ISOFORM B"/>
    <property type="match status" value="1"/>
</dbReference>
<dbReference type="PROSITE" id="PS50297">
    <property type="entry name" value="ANK_REP_REGION"/>
    <property type="match status" value="12"/>
</dbReference>
<feature type="repeat" description="ANK" evidence="3">
    <location>
        <begin position="893"/>
        <end position="925"/>
    </location>
</feature>
<dbReference type="OrthoDB" id="163438at2759"/>
<feature type="repeat" description="ANK" evidence="3">
    <location>
        <begin position="1091"/>
        <end position="1123"/>
    </location>
</feature>
<evidence type="ECO:0000256" key="1">
    <source>
        <dbReference type="ARBA" id="ARBA00022737"/>
    </source>
</evidence>